<feature type="transmembrane region" description="Helical" evidence="7">
    <location>
        <begin position="279"/>
        <end position="303"/>
    </location>
</feature>
<dbReference type="PANTHER" id="PTHR30518">
    <property type="entry name" value="ENDOLYTIC MUREIN TRANSGLYCOSYLASE"/>
    <property type="match status" value="1"/>
</dbReference>
<dbReference type="HAMAP" id="MF_02065">
    <property type="entry name" value="MltG"/>
    <property type="match status" value="1"/>
</dbReference>
<reference evidence="9" key="2">
    <citation type="submission" date="2020-09" db="EMBL/GenBank/DDBJ databases">
        <authorList>
            <person name="Sun Q."/>
            <person name="Ohkuma M."/>
        </authorList>
    </citation>
    <scope>NUCLEOTIDE SEQUENCE</scope>
    <source>
        <strain evidence="9">JCM 4335</strain>
    </source>
</reference>
<evidence type="ECO:0000256" key="2">
    <source>
        <dbReference type="ARBA" id="ARBA00022692"/>
    </source>
</evidence>
<comment type="subcellular location">
    <subcellularLocation>
        <location evidence="7">Cell membrane</location>
        <topology evidence="7">Single-pass membrane protein</topology>
    </subcellularLocation>
</comment>
<dbReference type="AlphaFoldDB" id="A0A918B5Y2"/>
<evidence type="ECO:0000256" key="4">
    <source>
        <dbReference type="ARBA" id="ARBA00023136"/>
    </source>
</evidence>
<dbReference type="GO" id="GO:0009252">
    <property type="term" value="P:peptidoglycan biosynthetic process"/>
    <property type="evidence" value="ECO:0007669"/>
    <property type="project" value="UniProtKB-UniRule"/>
</dbReference>
<dbReference type="EMBL" id="BMSV01000017">
    <property type="protein sequence ID" value="GGQ31765.1"/>
    <property type="molecule type" value="Genomic_DNA"/>
</dbReference>
<evidence type="ECO:0000313" key="10">
    <source>
        <dbReference type="Proteomes" id="UP000654123"/>
    </source>
</evidence>
<feature type="compositionally biased region" description="Acidic residues" evidence="8">
    <location>
        <begin position="242"/>
        <end position="256"/>
    </location>
</feature>
<feature type="site" description="Important for catalytic activity" evidence="7">
    <location>
        <position position="508"/>
    </location>
</feature>
<comment type="similarity">
    <text evidence="7">Belongs to the transglycosylase MltG family.</text>
</comment>
<comment type="function">
    <text evidence="7">Functions as a peptidoglycan terminase that cleaves nascent peptidoglycan strands endolytically to terminate their elongation.</text>
</comment>
<feature type="compositionally biased region" description="Gly residues" evidence="8">
    <location>
        <begin position="53"/>
        <end position="69"/>
    </location>
</feature>
<keyword evidence="10" id="KW-1185">Reference proteome</keyword>
<evidence type="ECO:0000256" key="1">
    <source>
        <dbReference type="ARBA" id="ARBA00022475"/>
    </source>
</evidence>
<feature type="compositionally biased region" description="Basic and acidic residues" evidence="8">
    <location>
        <begin position="141"/>
        <end position="172"/>
    </location>
</feature>
<keyword evidence="4 7" id="KW-0472">Membrane</keyword>
<dbReference type="InterPro" id="IPR003770">
    <property type="entry name" value="MLTG-like"/>
</dbReference>
<accession>A0A918B5Y2</accession>
<reference evidence="9" key="1">
    <citation type="journal article" date="2014" name="Int. J. Syst. Evol. Microbiol.">
        <title>Complete genome sequence of Corynebacterium casei LMG S-19264T (=DSM 44701T), isolated from a smear-ripened cheese.</title>
        <authorList>
            <consortium name="US DOE Joint Genome Institute (JGI-PGF)"/>
            <person name="Walter F."/>
            <person name="Albersmeier A."/>
            <person name="Kalinowski J."/>
            <person name="Ruckert C."/>
        </authorList>
    </citation>
    <scope>NUCLEOTIDE SEQUENCE</scope>
    <source>
        <strain evidence="9">JCM 4335</strain>
    </source>
</reference>
<dbReference type="Proteomes" id="UP000654123">
    <property type="component" value="Unassembled WGS sequence"/>
</dbReference>
<comment type="catalytic activity">
    <reaction evidence="7">
        <text>a peptidoglycan chain = a peptidoglycan chain with N-acetyl-1,6-anhydromuramyl-[peptide] at the reducing end + a peptidoglycan chain with N-acetylglucosamine at the non-reducing end.</text>
        <dbReference type="EC" id="4.2.2.29"/>
    </reaction>
</comment>
<evidence type="ECO:0000256" key="5">
    <source>
        <dbReference type="ARBA" id="ARBA00023239"/>
    </source>
</evidence>
<evidence type="ECO:0000256" key="7">
    <source>
        <dbReference type="HAMAP-Rule" id="MF_02065"/>
    </source>
</evidence>
<protein>
    <recommendedName>
        <fullName evidence="7">Endolytic murein transglycosylase</fullName>
        <ecNumber evidence="7">4.2.2.29</ecNumber>
    </recommendedName>
    <alternativeName>
        <fullName evidence="7">Peptidoglycan lytic transglycosylase</fullName>
    </alternativeName>
    <alternativeName>
        <fullName evidence="7">Peptidoglycan polymerization terminase</fullName>
    </alternativeName>
</protein>
<dbReference type="PANTHER" id="PTHR30518:SF2">
    <property type="entry name" value="ENDOLYTIC MUREIN TRANSGLYCOSYLASE"/>
    <property type="match status" value="1"/>
</dbReference>
<organism evidence="9 10">
    <name type="scientific">Streptomyces roseolilacinus</name>
    <dbReference type="NCBI Taxonomy" id="66904"/>
    <lineage>
        <taxon>Bacteria</taxon>
        <taxon>Bacillati</taxon>
        <taxon>Actinomycetota</taxon>
        <taxon>Actinomycetes</taxon>
        <taxon>Kitasatosporales</taxon>
        <taxon>Streptomycetaceae</taxon>
        <taxon>Streptomyces</taxon>
    </lineage>
</organism>
<feature type="compositionally biased region" description="Gly residues" evidence="8">
    <location>
        <begin position="77"/>
        <end position="98"/>
    </location>
</feature>
<keyword evidence="3 7" id="KW-1133">Transmembrane helix</keyword>
<dbReference type="GO" id="GO:0008932">
    <property type="term" value="F:lytic endotransglycosylase activity"/>
    <property type="evidence" value="ECO:0007669"/>
    <property type="project" value="UniProtKB-UniRule"/>
</dbReference>
<feature type="region of interest" description="Disordered" evidence="8">
    <location>
        <begin position="1"/>
        <end position="272"/>
    </location>
</feature>
<dbReference type="Gene3D" id="3.30.1490.480">
    <property type="entry name" value="Endolytic murein transglycosylase"/>
    <property type="match status" value="1"/>
</dbReference>
<dbReference type="GO" id="GO:0005886">
    <property type="term" value="C:plasma membrane"/>
    <property type="evidence" value="ECO:0007669"/>
    <property type="project" value="UniProtKB-SubCell"/>
</dbReference>
<keyword evidence="1 7" id="KW-1003">Cell membrane</keyword>
<dbReference type="EC" id="4.2.2.29" evidence="7"/>
<dbReference type="GO" id="GO:0071555">
    <property type="term" value="P:cell wall organization"/>
    <property type="evidence" value="ECO:0007669"/>
    <property type="project" value="UniProtKB-KW"/>
</dbReference>
<feature type="compositionally biased region" description="Basic and acidic residues" evidence="8">
    <location>
        <begin position="212"/>
        <end position="231"/>
    </location>
</feature>
<dbReference type="RefSeq" id="WP_189538134.1">
    <property type="nucleotide sequence ID" value="NZ_BMSV01000017.1"/>
</dbReference>
<sequence>MTEYGRSPGSQPWHPEDPLYGDQGWGGQQAGDAYHQQQPQYGSGHHDPYQQGYDGGQYAAGGQEYGAGATGQECGAGAPGQGYGGGAPGQEYGGGWDTGTGQQAAMPYGTPPPADPYGTGQGADPYSTPEAYPPPQPPGRRHQDPHGHDPHGQNQHGHDPHGQNQHGHDPHGRVPHPGHGPDEDRGQGGQWQAEAPGDEPHPFFDDSADAPRPADREQPPGDDRGRGDRAPRGGSRRRGGDDGYDDAQDDGYDDEPAESRRDAGNRRGKAKKRKSRNGVACLFVALVLAGGLGGVGYVGYQFWQDRFGPAPDFTGSGTGETVTVEVPKDAVGAEIGGILVKAGIVKSVDAFVTAQEKNPKGLSIQPGFYTLSKEMSGAAAVEAMLSPKSRNVLIIPEGRRNAWVYEQIDKRLELAPGTTRKVAEAEAKNLGLPAWATGHPDVKDPLEGFLFPADYPVAKGNKPEDVLRRMVTRANAEYGKLDLESKAQSLGLEGPWELVTVASLVQAEGKTEDDFRKMSEVVYNRLKPTNTETNQLLQFDSAFNYLKGQSEIQISESEINKNQDPYNTYTQRGLTPGPIGNPGKQALAAALAPTSDGWMYFVATDGMNKTEFAKTHDDFLKLKDKFNDNQGG</sequence>
<gene>
    <name evidence="7" type="primary">mltG</name>
    <name evidence="9" type="ORF">GCM10010249_58040</name>
</gene>
<keyword evidence="5 7" id="KW-0456">Lyase</keyword>
<dbReference type="NCBIfam" id="TIGR00247">
    <property type="entry name" value="endolytic transglycosylase MltG"/>
    <property type="match status" value="1"/>
</dbReference>
<proteinExistence type="inferred from homology"/>
<evidence type="ECO:0000256" key="6">
    <source>
        <dbReference type="ARBA" id="ARBA00023316"/>
    </source>
</evidence>
<keyword evidence="6 7" id="KW-0961">Cell wall biogenesis/degradation</keyword>
<comment type="caution">
    <text evidence="9">The sequence shown here is derived from an EMBL/GenBank/DDBJ whole genome shotgun (WGS) entry which is preliminary data.</text>
</comment>
<evidence type="ECO:0000256" key="8">
    <source>
        <dbReference type="SAM" id="MobiDB-lite"/>
    </source>
</evidence>
<keyword evidence="2 7" id="KW-0812">Transmembrane</keyword>
<evidence type="ECO:0000256" key="3">
    <source>
        <dbReference type="ARBA" id="ARBA00022989"/>
    </source>
</evidence>
<evidence type="ECO:0000313" key="9">
    <source>
        <dbReference type="EMBL" id="GGQ31765.1"/>
    </source>
</evidence>
<name>A0A918B5Y2_9ACTN</name>
<dbReference type="Pfam" id="PF02618">
    <property type="entry name" value="YceG"/>
    <property type="match status" value="1"/>
</dbReference>